<dbReference type="EMBL" id="JARJLG010000035">
    <property type="protein sequence ID" value="KAJ7765410.1"/>
    <property type="molecule type" value="Genomic_DNA"/>
</dbReference>
<accession>A0AAD7JJT5</accession>
<name>A0AAD7JJT5_9AGAR</name>
<keyword evidence="2" id="KW-1185">Reference proteome</keyword>
<protein>
    <submittedName>
        <fullName evidence="1">Uncharacterized protein</fullName>
    </submittedName>
</protein>
<dbReference type="AlphaFoldDB" id="A0AAD7JJT5"/>
<evidence type="ECO:0000313" key="1">
    <source>
        <dbReference type="EMBL" id="KAJ7765410.1"/>
    </source>
</evidence>
<reference evidence="1" key="1">
    <citation type="submission" date="2023-03" db="EMBL/GenBank/DDBJ databases">
        <title>Massive genome expansion in bonnet fungi (Mycena s.s.) driven by repeated elements and novel gene families across ecological guilds.</title>
        <authorList>
            <consortium name="Lawrence Berkeley National Laboratory"/>
            <person name="Harder C.B."/>
            <person name="Miyauchi S."/>
            <person name="Viragh M."/>
            <person name="Kuo A."/>
            <person name="Thoen E."/>
            <person name="Andreopoulos B."/>
            <person name="Lu D."/>
            <person name="Skrede I."/>
            <person name="Drula E."/>
            <person name="Henrissat B."/>
            <person name="Morin E."/>
            <person name="Kohler A."/>
            <person name="Barry K."/>
            <person name="LaButti K."/>
            <person name="Morin E."/>
            <person name="Salamov A."/>
            <person name="Lipzen A."/>
            <person name="Mereny Z."/>
            <person name="Hegedus B."/>
            <person name="Baldrian P."/>
            <person name="Stursova M."/>
            <person name="Weitz H."/>
            <person name="Taylor A."/>
            <person name="Grigoriev I.V."/>
            <person name="Nagy L.G."/>
            <person name="Martin F."/>
            <person name="Kauserud H."/>
        </authorList>
    </citation>
    <scope>NUCLEOTIDE SEQUENCE</scope>
    <source>
        <strain evidence="1">CBHHK188m</strain>
    </source>
</reference>
<comment type="caution">
    <text evidence="1">The sequence shown here is derived from an EMBL/GenBank/DDBJ whole genome shotgun (WGS) entry which is preliminary data.</text>
</comment>
<gene>
    <name evidence="1" type="ORF">DFH07DRAFT_363684</name>
</gene>
<evidence type="ECO:0000313" key="2">
    <source>
        <dbReference type="Proteomes" id="UP001215280"/>
    </source>
</evidence>
<sequence>MAVDGGPTVDKSLPILPVELLDHIIEIALGVHGSTKLLAAIALTSPRFRSMAFRHYFRHVILSDSAKGMSWQRFFRVLRSLEERTGEECFVWVRSLRAASQTLIPALKSHPIAPSHSESLAVLSTHLQELSIDLDSEGFVTQHPFLQLLCRHLLPHNTFHKLTMLTLTSLPRIDIPLLRLIAGSFPLLVDLYLSSTERLDFHCWHCYEESLGLTIHSPVPDMFSDSRAMAVIFAKVLKPLTHLTYLHLGFYLSDEMLTLIHAVHGQREGGIPFGPEECILCDKASTTVQLRELAAGLELAQYLKALRTVGFSSFFDHTPCAQTGDRRNPDTTVHILRENGRIRVRRSPWHDGGI</sequence>
<dbReference type="Proteomes" id="UP001215280">
    <property type="component" value="Unassembled WGS sequence"/>
</dbReference>
<proteinExistence type="predicted"/>
<organism evidence="1 2">
    <name type="scientific">Mycena maculata</name>
    <dbReference type="NCBI Taxonomy" id="230809"/>
    <lineage>
        <taxon>Eukaryota</taxon>
        <taxon>Fungi</taxon>
        <taxon>Dikarya</taxon>
        <taxon>Basidiomycota</taxon>
        <taxon>Agaricomycotina</taxon>
        <taxon>Agaricomycetes</taxon>
        <taxon>Agaricomycetidae</taxon>
        <taxon>Agaricales</taxon>
        <taxon>Marasmiineae</taxon>
        <taxon>Mycenaceae</taxon>
        <taxon>Mycena</taxon>
    </lineage>
</organism>